<feature type="domain" description="Protein kinase" evidence="12">
    <location>
        <begin position="521"/>
        <end position="782"/>
    </location>
</feature>
<evidence type="ECO:0000256" key="11">
    <source>
        <dbReference type="SAM" id="MobiDB-lite"/>
    </source>
</evidence>
<dbReference type="InterPro" id="IPR051681">
    <property type="entry name" value="Ser/Thr_Kinases-Pseudokinases"/>
</dbReference>
<dbReference type="GO" id="GO:0004674">
    <property type="term" value="F:protein serine/threonine kinase activity"/>
    <property type="evidence" value="ECO:0007669"/>
    <property type="project" value="UniProtKB-KW"/>
</dbReference>
<dbReference type="PANTHER" id="PTHR44329:SF302">
    <property type="entry name" value="SERINE_THREONINE-PROTEIN KINASE SIS8-RELATED"/>
    <property type="match status" value="1"/>
</dbReference>
<sequence>MPKMKHFLRKLHIGDHQNLPRQPPPVPDQPPQTASSQLSESSSPSPSPSPLPDFPQTASSLENEAAGTNFNYLEEEFQMQLALAISVSDPGQTGVDSETAQINAVKQISLGRSPSQSLAEFLALRYWSCNVVNYDEKVIDGFYDVCGIDSSSMVQTNMPSLVDLEAISVLNTVGLEVVSVNRGADMELRRLEEIVHFMSMEYLALNTSQSTSSLVQKIADLIVERMGGPVSDVEEMFWRWRARSQELRVNFNTVVLPLGSLDIGHSRQRALLFKVLADRVNIPCKLVKGSYHTGTDEGAVNLIKLDNGSEYIIDLMGAPGALIPAEAPSRRLQNFGFDITTVGKGSFSAPDQGTRAEASYVDETAKTGSSSFYSSQVATVSNRNGGRFAGKIQSDMLDIYLPSSEICEMPLGAGKKTNVVELRVEDVPRKDATEQLHVPLHSAGYRPSSDTQHERRVTFKDRKDEDIPNDGAAIATELIDSSGNGEAIHIAYTDQSTANKIQDMQIDSAINGVAEMLWEDLQIGERIGIGSYGEVYRAEWNGTEVALKRFMKQDISGDALAQFRCEIEIMLRLRHPNIVLFMGAVLRPPNMSILMEFLPRGSLYKLLHRPNIQIDEKRRIRMAMDVAKGMNYLHTSHPIIVHRDLKTPNLLVDKNWVVKVCDFGMSRLQHNTFLSSKSTAGTAEWMAPEVLRNEPSNEKFSFSLFADLMYIVLGSFYGAGNSPGAMDRNELDASCWSRWIQDRHLDIPPMVDPVVADIIRDCWIRTHRDALRLHRLLLDSNVCVALECRKQLRVVKPISDVTIAQYSFEEPARAGVGF</sequence>
<keyword evidence="6" id="KW-0418">Kinase</keyword>
<feature type="compositionally biased region" description="Low complexity" evidence="11">
    <location>
        <begin position="31"/>
        <end position="44"/>
    </location>
</feature>
<dbReference type="PROSITE" id="PS50011">
    <property type="entry name" value="PROTEIN_KINASE_DOM"/>
    <property type="match status" value="1"/>
</dbReference>
<dbReference type="SUPFAM" id="SSF56112">
    <property type="entry name" value="Protein kinase-like (PK-like)"/>
    <property type="match status" value="1"/>
</dbReference>
<dbReference type="PANTHER" id="PTHR44329">
    <property type="entry name" value="SERINE/THREONINE-PROTEIN KINASE TNNI3K-RELATED"/>
    <property type="match status" value="1"/>
</dbReference>
<evidence type="ECO:0000256" key="7">
    <source>
        <dbReference type="ARBA" id="ARBA00022840"/>
    </source>
</evidence>
<comment type="catalytic activity">
    <reaction evidence="9">
        <text>L-seryl-[protein] + ATP = O-phospho-L-seryl-[protein] + ADP + H(+)</text>
        <dbReference type="Rhea" id="RHEA:17989"/>
        <dbReference type="Rhea" id="RHEA-COMP:9863"/>
        <dbReference type="Rhea" id="RHEA-COMP:11604"/>
        <dbReference type="ChEBI" id="CHEBI:15378"/>
        <dbReference type="ChEBI" id="CHEBI:29999"/>
        <dbReference type="ChEBI" id="CHEBI:30616"/>
        <dbReference type="ChEBI" id="CHEBI:83421"/>
        <dbReference type="ChEBI" id="CHEBI:456216"/>
        <dbReference type="EC" id="2.7.11.1"/>
    </reaction>
</comment>
<evidence type="ECO:0000256" key="2">
    <source>
        <dbReference type="ARBA" id="ARBA00012513"/>
    </source>
</evidence>
<dbReference type="InterPro" id="IPR000719">
    <property type="entry name" value="Prot_kinase_dom"/>
</dbReference>
<evidence type="ECO:0000259" key="12">
    <source>
        <dbReference type="PROSITE" id="PS50011"/>
    </source>
</evidence>
<dbReference type="GO" id="GO:0005524">
    <property type="term" value="F:ATP binding"/>
    <property type="evidence" value="ECO:0007669"/>
    <property type="project" value="UniProtKB-UniRule"/>
</dbReference>
<dbReference type="PROSITE" id="PS00108">
    <property type="entry name" value="PROTEIN_KINASE_ST"/>
    <property type="match status" value="1"/>
</dbReference>
<reference evidence="13" key="2">
    <citation type="submission" date="2020-08" db="EMBL/GenBank/DDBJ databases">
        <title>Plant Genome Project.</title>
        <authorList>
            <person name="Zhang R.-G."/>
        </authorList>
    </citation>
    <scope>NUCLEOTIDE SEQUENCE</scope>
    <source>
        <strain evidence="13">Huo1</strain>
        <tissue evidence="13">Leaf</tissue>
    </source>
</reference>
<dbReference type="EC" id="2.7.11.1" evidence="2"/>
<name>A0A8X8W7A2_SALSN</name>
<dbReference type="InterPro" id="IPR055164">
    <property type="entry name" value="EDR1/CTR1/ARMC3-like_pept-like"/>
</dbReference>
<comment type="similarity">
    <text evidence="1">Belongs to the protein kinase superfamily. TKL Ser/Thr protein kinase family. RAF subfamily.</text>
</comment>
<comment type="caution">
    <text evidence="13">The sequence shown here is derived from an EMBL/GenBank/DDBJ whole genome shotgun (WGS) entry which is preliminary data.</text>
</comment>
<dbReference type="SMART" id="SM00220">
    <property type="entry name" value="S_TKc"/>
    <property type="match status" value="1"/>
</dbReference>
<dbReference type="CDD" id="cd13999">
    <property type="entry name" value="STKc_MAP3K-like"/>
    <property type="match status" value="1"/>
</dbReference>
<evidence type="ECO:0000256" key="9">
    <source>
        <dbReference type="ARBA" id="ARBA00048679"/>
    </source>
</evidence>
<dbReference type="InterPro" id="IPR001245">
    <property type="entry name" value="Ser-Thr/Tyr_kinase_cat_dom"/>
</dbReference>
<gene>
    <name evidence="13" type="ORF">SASPL_150843</name>
</gene>
<dbReference type="PROSITE" id="PS00107">
    <property type="entry name" value="PROTEIN_KINASE_ATP"/>
    <property type="match status" value="1"/>
</dbReference>
<dbReference type="Pfam" id="PF14381">
    <property type="entry name" value="EDR1_CTR1_ARMC3_pept"/>
    <property type="match status" value="1"/>
</dbReference>
<dbReference type="Gene3D" id="3.30.200.20">
    <property type="entry name" value="Phosphorylase Kinase, domain 1"/>
    <property type="match status" value="1"/>
</dbReference>
<evidence type="ECO:0000256" key="8">
    <source>
        <dbReference type="ARBA" id="ARBA00047899"/>
    </source>
</evidence>
<dbReference type="Pfam" id="PF07714">
    <property type="entry name" value="PK_Tyr_Ser-Thr"/>
    <property type="match status" value="1"/>
</dbReference>
<feature type="compositionally biased region" description="Basic residues" evidence="11">
    <location>
        <begin position="1"/>
        <end position="11"/>
    </location>
</feature>
<evidence type="ECO:0000256" key="6">
    <source>
        <dbReference type="ARBA" id="ARBA00022777"/>
    </source>
</evidence>
<dbReference type="FunFam" id="3.30.200.20:FF:000060">
    <property type="entry name" value="Serine/threonine-protein kinase isoform 1"/>
    <property type="match status" value="1"/>
</dbReference>
<proteinExistence type="inferred from homology"/>
<dbReference type="Proteomes" id="UP000298416">
    <property type="component" value="Unassembled WGS sequence"/>
</dbReference>
<evidence type="ECO:0000313" key="14">
    <source>
        <dbReference type="Proteomes" id="UP000298416"/>
    </source>
</evidence>
<feature type="binding site" evidence="10">
    <location>
        <position position="548"/>
    </location>
    <ligand>
        <name>ATP</name>
        <dbReference type="ChEBI" id="CHEBI:30616"/>
    </ligand>
</feature>
<keyword evidence="5 10" id="KW-0547">Nucleotide-binding</keyword>
<evidence type="ECO:0000313" key="13">
    <source>
        <dbReference type="EMBL" id="KAG6389375.1"/>
    </source>
</evidence>
<evidence type="ECO:0000256" key="3">
    <source>
        <dbReference type="ARBA" id="ARBA00022527"/>
    </source>
</evidence>
<dbReference type="Gene3D" id="1.10.510.10">
    <property type="entry name" value="Transferase(Phosphotransferase) domain 1"/>
    <property type="match status" value="1"/>
</dbReference>
<evidence type="ECO:0000256" key="4">
    <source>
        <dbReference type="ARBA" id="ARBA00022679"/>
    </source>
</evidence>
<feature type="region of interest" description="Disordered" evidence="11">
    <location>
        <begin position="1"/>
        <end position="58"/>
    </location>
</feature>
<organism evidence="13">
    <name type="scientific">Salvia splendens</name>
    <name type="common">Scarlet sage</name>
    <dbReference type="NCBI Taxonomy" id="180675"/>
    <lineage>
        <taxon>Eukaryota</taxon>
        <taxon>Viridiplantae</taxon>
        <taxon>Streptophyta</taxon>
        <taxon>Embryophyta</taxon>
        <taxon>Tracheophyta</taxon>
        <taxon>Spermatophyta</taxon>
        <taxon>Magnoliopsida</taxon>
        <taxon>eudicotyledons</taxon>
        <taxon>Gunneridae</taxon>
        <taxon>Pentapetalae</taxon>
        <taxon>asterids</taxon>
        <taxon>lamiids</taxon>
        <taxon>Lamiales</taxon>
        <taxon>Lamiaceae</taxon>
        <taxon>Nepetoideae</taxon>
        <taxon>Mentheae</taxon>
        <taxon>Salviinae</taxon>
        <taxon>Salvia</taxon>
        <taxon>Salvia subgen. Calosphace</taxon>
        <taxon>core Calosphace</taxon>
    </lineage>
</organism>
<dbReference type="InterPro" id="IPR011009">
    <property type="entry name" value="Kinase-like_dom_sf"/>
</dbReference>
<keyword evidence="3" id="KW-0723">Serine/threonine-protein kinase</keyword>
<reference evidence="13" key="1">
    <citation type="submission" date="2018-01" db="EMBL/GenBank/DDBJ databases">
        <authorList>
            <person name="Mao J.F."/>
        </authorList>
    </citation>
    <scope>NUCLEOTIDE SEQUENCE</scope>
    <source>
        <strain evidence="13">Huo1</strain>
        <tissue evidence="13">Leaf</tissue>
    </source>
</reference>
<accession>A0A8X8W7A2</accession>
<dbReference type="EMBL" id="PNBA02000020">
    <property type="protein sequence ID" value="KAG6389375.1"/>
    <property type="molecule type" value="Genomic_DNA"/>
</dbReference>
<dbReference type="InterPro" id="IPR017441">
    <property type="entry name" value="Protein_kinase_ATP_BS"/>
</dbReference>
<protein>
    <recommendedName>
        <fullName evidence="2">non-specific serine/threonine protein kinase</fullName>
        <ecNumber evidence="2">2.7.11.1</ecNumber>
    </recommendedName>
</protein>
<keyword evidence="7 10" id="KW-0067">ATP-binding</keyword>
<keyword evidence="14" id="KW-1185">Reference proteome</keyword>
<evidence type="ECO:0000256" key="5">
    <source>
        <dbReference type="ARBA" id="ARBA00022741"/>
    </source>
</evidence>
<dbReference type="InterPro" id="IPR008271">
    <property type="entry name" value="Ser/Thr_kinase_AS"/>
</dbReference>
<evidence type="ECO:0000256" key="10">
    <source>
        <dbReference type="PROSITE-ProRule" id="PRU10141"/>
    </source>
</evidence>
<dbReference type="AlphaFoldDB" id="A0A8X8W7A2"/>
<evidence type="ECO:0000256" key="1">
    <source>
        <dbReference type="ARBA" id="ARBA00010507"/>
    </source>
</evidence>
<feature type="compositionally biased region" description="Pro residues" evidence="11">
    <location>
        <begin position="21"/>
        <end position="30"/>
    </location>
</feature>
<keyword evidence="4" id="KW-0808">Transferase</keyword>
<comment type="catalytic activity">
    <reaction evidence="8">
        <text>L-threonyl-[protein] + ATP = O-phospho-L-threonyl-[protein] + ADP + H(+)</text>
        <dbReference type="Rhea" id="RHEA:46608"/>
        <dbReference type="Rhea" id="RHEA-COMP:11060"/>
        <dbReference type="Rhea" id="RHEA-COMP:11605"/>
        <dbReference type="ChEBI" id="CHEBI:15378"/>
        <dbReference type="ChEBI" id="CHEBI:30013"/>
        <dbReference type="ChEBI" id="CHEBI:30616"/>
        <dbReference type="ChEBI" id="CHEBI:61977"/>
        <dbReference type="ChEBI" id="CHEBI:456216"/>
        <dbReference type="EC" id="2.7.11.1"/>
    </reaction>
</comment>